<dbReference type="AlphaFoldDB" id="A0AAW6D4U4"/>
<evidence type="ECO:0000313" key="2">
    <source>
        <dbReference type="Proteomes" id="UP001210809"/>
    </source>
</evidence>
<accession>A0AAW6D4U4</accession>
<proteinExistence type="predicted"/>
<dbReference type="Proteomes" id="UP001210809">
    <property type="component" value="Unassembled WGS sequence"/>
</dbReference>
<sequence length="189" mass="21292">MAGFKHPCLKPLGVHLKARVIALQNFCKISNFLQNLVLIPQHSPFPTVPLSLKNPQHYQRSEFAAAHSRKVDFATAHSRPQNLYSTIVHSRPFRYPSKIRNVIKGRNLLRLTAARSEFAAAHSRKVGICRGSQPQGRFCYGSQPPDNLHSTIVHSQPFRHPSKIRNVIKGRNLLRLTAARSILLRLTAA</sequence>
<reference evidence="1" key="1">
    <citation type="submission" date="2023-01" db="EMBL/GenBank/DDBJ databases">
        <title>Human gut microbiome strain richness.</title>
        <authorList>
            <person name="Chen-Liaw A."/>
        </authorList>
    </citation>
    <scope>NUCLEOTIDE SEQUENCE</scope>
    <source>
        <strain evidence="1">1001283st1_G1_1001283B150217_161031</strain>
    </source>
</reference>
<protein>
    <submittedName>
        <fullName evidence="1">Uncharacterized protein</fullName>
    </submittedName>
</protein>
<gene>
    <name evidence="1" type="ORF">PNE09_06655</name>
</gene>
<organism evidence="1 2">
    <name type="scientific">[Eubacterium] siraeum</name>
    <dbReference type="NCBI Taxonomy" id="39492"/>
    <lineage>
        <taxon>Bacteria</taxon>
        <taxon>Bacillati</taxon>
        <taxon>Bacillota</taxon>
        <taxon>Clostridia</taxon>
        <taxon>Eubacteriales</taxon>
        <taxon>Oscillospiraceae</taxon>
        <taxon>Oscillospiraceae incertae sedis</taxon>
    </lineage>
</organism>
<name>A0AAW6D4U4_9FIRM</name>
<dbReference type="EMBL" id="JAQLXW010000007">
    <property type="protein sequence ID" value="MDB8003745.1"/>
    <property type="molecule type" value="Genomic_DNA"/>
</dbReference>
<comment type="caution">
    <text evidence="1">The sequence shown here is derived from an EMBL/GenBank/DDBJ whole genome shotgun (WGS) entry which is preliminary data.</text>
</comment>
<evidence type="ECO:0000313" key="1">
    <source>
        <dbReference type="EMBL" id="MDB8003745.1"/>
    </source>
</evidence>